<protein>
    <submittedName>
        <fullName evidence="3">Similar to Saccharomyces cerevisiae YBR040W FIG1 Integral membrane protein required for efficient mating</fullName>
    </submittedName>
</protein>
<dbReference type="OrthoDB" id="4089394at2759"/>
<evidence type="ECO:0000313" key="4">
    <source>
        <dbReference type="Proteomes" id="UP000644660"/>
    </source>
</evidence>
<evidence type="ECO:0000313" key="3">
    <source>
        <dbReference type="EMBL" id="CAB4255247.1"/>
    </source>
</evidence>
<organism evidence="3 4">
    <name type="scientific">Maudiozyma barnettii</name>
    <dbReference type="NCBI Taxonomy" id="61262"/>
    <lineage>
        <taxon>Eukaryota</taxon>
        <taxon>Fungi</taxon>
        <taxon>Dikarya</taxon>
        <taxon>Ascomycota</taxon>
        <taxon>Saccharomycotina</taxon>
        <taxon>Saccharomycetes</taxon>
        <taxon>Saccharomycetales</taxon>
        <taxon>Saccharomycetaceae</taxon>
        <taxon>Maudiozyma</taxon>
    </lineage>
</organism>
<keyword evidence="2" id="KW-0812">Transmembrane</keyword>
<dbReference type="PANTHER" id="PTHR28092">
    <property type="entry name" value="FACTOR-INDUCED GENE 1 PROTEIN"/>
    <property type="match status" value="1"/>
</dbReference>
<feature type="transmembrane region" description="Helical" evidence="2">
    <location>
        <begin position="185"/>
        <end position="211"/>
    </location>
</feature>
<evidence type="ECO:0000256" key="1">
    <source>
        <dbReference type="SAM" id="MobiDB-lite"/>
    </source>
</evidence>
<dbReference type="GO" id="GO:0043332">
    <property type="term" value="C:mating projection tip"/>
    <property type="evidence" value="ECO:0007669"/>
    <property type="project" value="TreeGrafter"/>
</dbReference>
<dbReference type="PANTHER" id="PTHR28092:SF1">
    <property type="entry name" value="FACTOR-INDUCED GENE 1 PROTEIN"/>
    <property type="match status" value="1"/>
</dbReference>
<feature type="region of interest" description="Disordered" evidence="1">
    <location>
        <begin position="265"/>
        <end position="295"/>
    </location>
</feature>
<dbReference type="EMBL" id="CAEFZW010000006">
    <property type="protein sequence ID" value="CAB4255247.1"/>
    <property type="molecule type" value="Genomic_DNA"/>
</dbReference>
<dbReference type="RefSeq" id="XP_041407091.1">
    <property type="nucleotide sequence ID" value="XM_041551157.1"/>
</dbReference>
<proteinExistence type="predicted"/>
<name>A0A8H2ZKJ5_9SACH</name>
<accession>A0A8H2ZKJ5</accession>
<feature type="transmembrane region" description="Helical" evidence="2">
    <location>
        <begin position="152"/>
        <end position="173"/>
    </location>
</feature>
<dbReference type="InterPro" id="IPR016509">
    <property type="entry name" value="Fig1"/>
</dbReference>
<dbReference type="Pfam" id="PF12351">
    <property type="entry name" value="Fig1"/>
    <property type="match status" value="1"/>
</dbReference>
<feature type="transmembrane region" description="Helical" evidence="2">
    <location>
        <begin position="231"/>
        <end position="252"/>
    </location>
</feature>
<dbReference type="PIRSF" id="PIRSF007138">
    <property type="entry name" value="FIG1"/>
    <property type="match status" value="1"/>
</dbReference>
<dbReference type="AlphaFoldDB" id="A0A8H2ZKJ5"/>
<dbReference type="InterPro" id="IPR033481">
    <property type="entry name" value="Dni1/Fig1"/>
</dbReference>
<evidence type="ECO:0000256" key="2">
    <source>
        <dbReference type="SAM" id="Phobius"/>
    </source>
</evidence>
<keyword evidence="2" id="KW-0472">Membrane</keyword>
<dbReference type="Proteomes" id="UP000644660">
    <property type="component" value="Unassembled WGS sequence"/>
</dbReference>
<keyword evidence="4" id="KW-1185">Reference proteome</keyword>
<comment type="caution">
    <text evidence="3">The sequence shown here is derived from an EMBL/GenBank/DDBJ whole genome shotgun (WGS) entry which is preliminary data.</text>
</comment>
<feature type="compositionally biased region" description="Polar residues" evidence="1">
    <location>
        <begin position="266"/>
        <end position="276"/>
    </location>
</feature>
<dbReference type="GO" id="GO:0016020">
    <property type="term" value="C:membrane"/>
    <property type="evidence" value="ECO:0007669"/>
    <property type="project" value="InterPro"/>
</dbReference>
<feature type="transmembrane region" description="Helical" evidence="2">
    <location>
        <begin position="12"/>
        <end position="31"/>
    </location>
</feature>
<sequence length="295" mass="32703">MLVWYIAQRIPRGIALLLNFITIFLTIFLLIGCYNSSQDSTFLVRYQINSKSSFYETIQSSFKQSSTTTGLEKVKIRAGFMGICIDKIPTTYNLQGTQDTHICYPRKNLTTTSLYQDLSIDLFTTNNKNNTSASLNVLQLGELTSVNVIHPYLLMATIVLTIIMFLSLIYVIIPGLPGGNYMSLLLLILSPTLVLISGMSAVWTHIGIHAAHKLVPAASMGMVSVYTGRKAASMMWFGFAFLLVICLILYGLKLKELRNGEDNTLVPDNTSANKASQPPYHNYYSSDSSSYGTKA</sequence>
<feature type="compositionally biased region" description="Low complexity" evidence="1">
    <location>
        <begin position="283"/>
        <end position="295"/>
    </location>
</feature>
<dbReference type="GO" id="GO:0000747">
    <property type="term" value="P:conjugation with cellular fusion"/>
    <property type="evidence" value="ECO:0007669"/>
    <property type="project" value="TreeGrafter"/>
</dbReference>
<dbReference type="GeneID" id="64858286"/>
<reference evidence="3 4" key="1">
    <citation type="submission" date="2020-05" db="EMBL/GenBank/DDBJ databases">
        <authorList>
            <person name="Casaregola S."/>
            <person name="Devillers H."/>
            <person name="Grondin C."/>
        </authorList>
    </citation>
    <scope>NUCLEOTIDE SEQUENCE [LARGE SCALE GENOMIC DNA]</scope>
    <source>
        <strain evidence="3 4">CLIB 1767</strain>
    </source>
</reference>
<keyword evidence="2" id="KW-1133">Transmembrane helix</keyword>
<gene>
    <name evidence="3" type="ORF">KABA2_06S01100</name>
</gene>